<dbReference type="InterPro" id="IPR045079">
    <property type="entry name" value="Oxoprolinase-like"/>
</dbReference>
<proteinExistence type="predicted"/>
<dbReference type="RefSeq" id="WP_013298890.1">
    <property type="nucleotide sequence ID" value="NC_014410.1"/>
</dbReference>
<protein>
    <submittedName>
        <fullName evidence="3">Hydantoinase/oxoprolinase</fullName>
    </submittedName>
</protein>
<dbReference type="PANTHER" id="PTHR11365">
    <property type="entry name" value="5-OXOPROLINASE RELATED"/>
    <property type="match status" value="1"/>
</dbReference>
<dbReference type="eggNOG" id="COG0145">
    <property type="taxonomic scope" value="Bacteria"/>
</dbReference>
<gene>
    <name evidence="3" type="ordered locus">Tthe_2476</name>
</gene>
<dbReference type="InterPro" id="IPR002821">
    <property type="entry name" value="Hydantoinase_A"/>
</dbReference>
<dbReference type="Pfam" id="PF05378">
    <property type="entry name" value="Hydant_A_N"/>
    <property type="match status" value="1"/>
</dbReference>
<dbReference type="STRING" id="580327.Tthe_2476"/>
<organism evidence="3 4">
    <name type="scientific">Thermoanaerobacterium thermosaccharolyticum (strain ATCC 7956 / DSM 571 / NCIMB 9385 / NCA 3814 / NCTC 13789 / WDCM 00135 / 2032)</name>
    <name type="common">Clostridium thermosaccharolyticum</name>
    <dbReference type="NCBI Taxonomy" id="580327"/>
    <lineage>
        <taxon>Bacteria</taxon>
        <taxon>Bacillati</taxon>
        <taxon>Bacillota</taxon>
        <taxon>Clostridia</taxon>
        <taxon>Thermoanaerobacterales</taxon>
        <taxon>Thermoanaerobacteraceae</taxon>
        <taxon>Thermoanaerobacterium</taxon>
    </lineage>
</organism>
<dbReference type="GeneID" id="93865275"/>
<sequence>MEYRIGIDVGGTNTDAVIVDENLQLIESVKIPTTKDVTSGILEAMAKVAEKSKVDRDKIKYAMLGTTHATNAIVERKRLCKTAIIRIGYPATEAIMPLVGWPEDLVEAIGIYYYLIEGGHEFDGRQINDLNENELRKIASDIKDKVESIAIISVFSPVNNQHELKAQEIIREILGPIPISLSHEIGSLGLIERENATILNATLVDVAKTIANSFKEALNREGITNAKIFLCQNDGTLMSREYAMRYPILTIACGPTNSIRGAAFLSNFDNAMVLDVGGTTSDVGGTTSDVGILNQGFPRESSIAVEIGGVRTNFRMPDLISIGLGGGTIIREDNGEIKIGPNSVGYRITEEALVFGGKTITATDIIVRLGLADIGDRDKVKDLPLEFAEKAYIKMQNMIEDAIDKIKTTKQPQPLILVGGGSILVGDKINGASQIIRPQSFGVANALGAAIAQVSGEVDRIYSLSNMSREDALADAKKIATAEAVKAGADEKSVDIVYVEEVPLAYLPGNAVRIRVKAVGDLL</sequence>
<feature type="domain" description="Hydantoinase A/oxoprolinase" evidence="1">
    <location>
        <begin position="193"/>
        <end position="370"/>
    </location>
</feature>
<dbReference type="OrthoDB" id="9768323at2"/>
<dbReference type="InterPro" id="IPR043129">
    <property type="entry name" value="ATPase_NBD"/>
</dbReference>
<dbReference type="InterPro" id="IPR008040">
    <property type="entry name" value="Hydant_A_N"/>
</dbReference>
<name>D9TTP3_THETC</name>
<evidence type="ECO:0000313" key="3">
    <source>
        <dbReference type="EMBL" id="ADL69933.1"/>
    </source>
</evidence>
<feature type="domain" description="Hydantoinase/oxoprolinase N-terminal" evidence="2">
    <location>
        <begin position="4"/>
        <end position="173"/>
    </location>
</feature>
<accession>D9TTP3</accession>
<dbReference type="PANTHER" id="PTHR11365:SF10">
    <property type="entry name" value="HYDANTOINASE_OXOPROLINASE"/>
    <property type="match status" value="1"/>
</dbReference>
<dbReference type="Proteomes" id="UP000001626">
    <property type="component" value="Chromosome"/>
</dbReference>
<evidence type="ECO:0000313" key="4">
    <source>
        <dbReference type="Proteomes" id="UP000001626"/>
    </source>
</evidence>
<dbReference type="GO" id="GO:0016787">
    <property type="term" value="F:hydrolase activity"/>
    <property type="evidence" value="ECO:0007669"/>
    <property type="project" value="InterPro"/>
</dbReference>
<dbReference type="HOGENOM" id="CLU_007154_1_1_9"/>
<evidence type="ECO:0000259" key="1">
    <source>
        <dbReference type="Pfam" id="PF01968"/>
    </source>
</evidence>
<dbReference type="Gene3D" id="3.30.420.40">
    <property type="match status" value="1"/>
</dbReference>
<dbReference type="Pfam" id="PF01968">
    <property type="entry name" value="Hydantoinase_A"/>
    <property type="match status" value="1"/>
</dbReference>
<dbReference type="AlphaFoldDB" id="D9TTP3"/>
<keyword evidence="4" id="KW-1185">Reference proteome</keyword>
<dbReference type="SUPFAM" id="SSF53067">
    <property type="entry name" value="Actin-like ATPase domain"/>
    <property type="match status" value="2"/>
</dbReference>
<reference evidence="3 4" key="1">
    <citation type="submission" date="2010-08" db="EMBL/GenBank/DDBJ databases">
        <title>Complete sequence of Thermoanaerobacterium thermosaccharolyticum DSM 571.</title>
        <authorList>
            <consortium name="US DOE Joint Genome Institute"/>
            <person name="Lucas S."/>
            <person name="Copeland A."/>
            <person name="Lapidus A."/>
            <person name="Cheng J.-F."/>
            <person name="Bruce D."/>
            <person name="Goodwin L."/>
            <person name="Pitluck S."/>
            <person name="Teshima H."/>
            <person name="Detter J.C."/>
            <person name="Han C."/>
            <person name="Tapia R."/>
            <person name="Land M."/>
            <person name="Hauser L."/>
            <person name="Chang Y.-J."/>
            <person name="Jeffries C."/>
            <person name="Kyrpides N."/>
            <person name="Ivanova N."/>
            <person name="Mikhailova N."/>
            <person name="Hemme C.L."/>
            <person name="Woyke T."/>
        </authorList>
    </citation>
    <scope>NUCLEOTIDE SEQUENCE [LARGE SCALE GENOMIC DNA]</scope>
    <source>
        <strain evidence="4">ATCC 7956 / DSM 571 / NCIMB 9385 / NCA 3814 / NCTC 13789 / WDCM 00135 / 2032</strain>
    </source>
</reference>
<dbReference type="EMBL" id="CP002171">
    <property type="protein sequence ID" value="ADL69933.1"/>
    <property type="molecule type" value="Genomic_DNA"/>
</dbReference>
<evidence type="ECO:0000259" key="2">
    <source>
        <dbReference type="Pfam" id="PF05378"/>
    </source>
</evidence>
<dbReference type="KEGG" id="ttm:Tthe_2476"/>